<comment type="subcellular location">
    <subcellularLocation>
        <location evidence="1">Nucleus</location>
    </subcellularLocation>
</comment>
<evidence type="ECO:0000256" key="3">
    <source>
        <dbReference type="ARBA" id="ARBA00023242"/>
    </source>
</evidence>
<comment type="caution">
    <text evidence="8">The sequence shown here is derived from an EMBL/GenBank/DDBJ whole genome shotgun (WGS) entry which is preliminary data.</text>
</comment>
<dbReference type="EMBL" id="JADWDJ010000012">
    <property type="protein sequence ID" value="KAG5272656.1"/>
    <property type="molecule type" value="Genomic_DNA"/>
</dbReference>
<dbReference type="PRINTS" id="PR00302">
    <property type="entry name" value="LUPUSLA"/>
</dbReference>
<dbReference type="GO" id="GO:0006396">
    <property type="term" value="P:RNA processing"/>
    <property type="evidence" value="ECO:0007669"/>
    <property type="project" value="InterPro"/>
</dbReference>
<name>A0AAV6GFK4_9TELE</name>
<dbReference type="InterPro" id="IPR024642">
    <property type="entry name" value="SUZ-C"/>
</dbReference>
<dbReference type="PANTHER" id="PTHR22792:SF140">
    <property type="entry name" value="ACHILLES, ISOFORM A"/>
    <property type="match status" value="1"/>
</dbReference>
<dbReference type="CDD" id="cd08033">
    <property type="entry name" value="LARP_6"/>
    <property type="match status" value="1"/>
</dbReference>
<feature type="domain" description="SUZ-C" evidence="7">
    <location>
        <begin position="386"/>
        <end position="433"/>
    </location>
</feature>
<dbReference type="SMART" id="SM00715">
    <property type="entry name" value="LA"/>
    <property type="match status" value="1"/>
</dbReference>
<dbReference type="SUPFAM" id="SSF46785">
    <property type="entry name" value="Winged helix' DNA-binding domain"/>
    <property type="match status" value="1"/>
</dbReference>
<evidence type="ECO:0000259" key="6">
    <source>
        <dbReference type="PROSITE" id="PS50961"/>
    </source>
</evidence>
<dbReference type="GO" id="GO:0005634">
    <property type="term" value="C:nucleus"/>
    <property type="evidence" value="ECO:0007669"/>
    <property type="project" value="UniProtKB-SubCell"/>
</dbReference>
<dbReference type="GO" id="GO:0003729">
    <property type="term" value="F:mRNA binding"/>
    <property type="evidence" value="ECO:0007669"/>
    <property type="project" value="TreeGrafter"/>
</dbReference>
<keyword evidence="3" id="KW-0539">Nucleus</keyword>
<dbReference type="InterPro" id="IPR006630">
    <property type="entry name" value="La_HTH"/>
</dbReference>
<dbReference type="GO" id="GO:1990904">
    <property type="term" value="C:ribonucleoprotein complex"/>
    <property type="evidence" value="ECO:0007669"/>
    <property type="project" value="InterPro"/>
</dbReference>
<dbReference type="PROSITE" id="PS51938">
    <property type="entry name" value="SUZ_C"/>
    <property type="match status" value="1"/>
</dbReference>
<dbReference type="InterPro" id="IPR036388">
    <property type="entry name" value="WH-like_DNA-bd_sf"/>
</dbReference>
<keyword evidence="2 4" id="KW-0694">RNA-binding</keyword>
<feature type="compositionally biased region" description="Polar residues" evidence="5">
    <location>
        <begin position="356"/>
        <end position="370"/>
    </location>
</feature>
<protein>
    <submittedName>
        <fullName evidence="8">Uncharacterized protein</fullName>
    </submittedName>
</protein>
<accession>A0AAV6GFK4</accession>
<dbReference type="PROSITE" id="PS50961">
    <property type="entry name" value="HTH_LA"/>
    <property type="match status" value="1"/>
</dbReference>
<feature type="domain" description="HTH La-type RNA-binding" evidence="6">
    <location>
        <begin position="25"/>
        <end position="116"/>
    </location>
</feature>
<dbReference type="FunFam" id="1.10.10.10:FF:000158">
    <property type="entry name" value="La ribonucleoprotein domain family member 7"/>
    <property type="match status" value="1"/>
</dbReference>
<dbReference type="InterPro" id="IPR002344">
    <property type="entry name" value="Lupus_La"/>
</dbReference>
<proteinExistence type="predicted"/>
<evidence type="ECO:0000256" key="5">
    <source>
        <dbReference type="SAM" id="MobiDB-lite"/>
    </source>
</evidence>
<dbReference type="AlphaFoldDB" id="A0AAV6GFK4"/>
<dbReference type="InterPro" id="IPR045180">
    <property type="entry name" value="La_dom_prot"/>
</dbReference>
<evidence type="ECO:0000259" key="7">
    <source>
        <dbReference type="PROSITE" id="PS51938"/>
    </source>
</evidence>
<evidence type="ECO:0000256" key="1">
    <source>
        <dbReference type="ARBA" id="ARBA00004123"/>
    </source>
</evidence>
<dbReference type="PANTHER" id="PTHR22792">
    <property type="entry name" value="LUPUS LA PROTEIN-RELATED"/>
    <property type="match status" value="1"/>
</dbReference>
<sequence>MDCQDGDDKPFFNENDEDIDIDEWTIPDKGLIQKMVKQIEYYLSDENLAKDAFLLKHVRRNKMGYVNIKLLTSFKKMKQLTKDWRTTAYALRHSSKLEVNEEGNKVRRLEPVPDAVLSQVPSKVLLVWNVSELCVSASVNPADQINYPDPRPRSTIEIAISLLEPFGAISTVRVNRPGRELPSEVQRYSYRYPELSTEESVLVEYEELEGAGKAYHELTQPDSSVKVVLVGRSSKKKKLMMNQDASSVGSLEERTSGKGMAILNRRMEQLQSRAEDSSAYSSSESEFASSSPLHVPRFFSGQVVGGFGSSPWGSPRSSPRVLHAPLPGPRVSPLLFSEMWGSPDTSPELSRRRSPEQCSDNPASTPTGSPWVQRRKLAVIQTPNSSSTEDVCARQNRGIGTAKRALNGDLNVPHGVLRFPYGPDGTRGFHLTVARRFHHPLKILMN</sequence>
<dbReference type="InterPro" id="IPR036390">
    <property type="entry name" value="WH_DNA-bd_sf"/>
</dbReference>
<keyword evidence="9" id="KW-1185">Reference proteome</keyword>
<evidence type="ECO:0000256" key="4">
    <source>
        <dbReference type="PROSITE-ProRule" id="PRU00332"/>
    </source>
</evidence>
<dbReference type="Gene3D" id="1.10.10.10">
    <property type="entry name" value="Winged helix-like DNA-binding domain superfamily/Winged helix DNA-binding domain"/>
    <property type="match status" value="1"/>
</dbReference>
<gene>
    <name evidence="8" type="ORF">AALO_G00167920</name>
</gene>
<organism evidence="8 9">
    <name type="scientific">Alosa alosa</name>
    <name type="common">allis shad</name>
    <dbReference type="NCBI Taxonomy" id="278164"/>
    <lineage>
        <taxon>Eukaryota</taxon>
        <taxon>Metazoa</taxon>
        <taxon>Chordata</taxon>
        <taxon>Craniata</taxon>
        <taxon>Vertebrata</taxon>
        <taxon>Euteleostomi</taxon>
        <taxon>Actinopterygii</taxon>
        <taxon>Neopterygii</taxon>
        <taxon>Teleostei</taxon>
        <taxon>Clupei</taxon>
        <taxon>Clupeiformes</taxon>
        <taxon>Clupeoidei</taxon>
        <taxon>Clupeidae</taxon>
        <taxon>Alosa</taxon>
    </lineage>
</organism>
<dbReference type="Pfam" id="PF05383">
    <property type="entry name" value="La"/>
    <property type="match status" value="1"/>
</dbReference>
<reference evidence="8" key="1">
    <citation type="submission" date="2020-10" db="EMBL/GenBank/DDBJ databases">
        <title>Chromosome-scale genome assembly of the Allis shad, Alosa alosa.</title>
        <authorList>
            <person name="Margot Z."/>
            <person name="Christophe K."/>
            <person name="Cabau C."/>
            <person name="Louis A."/>
            <person name="Berthelot C."/>
            <person name="Parey E."/>
            <person name="Roest Crollius H."/>
            <person name="Montfort J."/>
            <person name="Robinson-Rechavi M."/>
            <person name="Bucao C."/>
            <person name="Bouchez O."/>
            <person name="Gislard M."/>
            <person name="Lluch J."/>
            <person name="Milhes M."/>
            <person name="Lampietro C."/>
            <person name="Lopez Roques C."/>
            <person name="Donnadieu C."/>
            <person name="Braasch I."/>
            <person name="Desvignes T."/>
            <person name="Postlethwait J."/>
            <person name="Bobe J."/>
            <person name="Guiguen Y."/>
        </authorList>
    </citation>
    <scope>NUCLEOTIDE SEQUENCE</scope>
    <source>
        <strain evidence="8">M-15738</strain>
        <tissue evidence="8">Blood</tissue>
    </source>
</reference>
<evidence type="ECO:0000313" key="9">
    <source>
        <dbReference type="Proteomes" id="UP000823561"/>
    </source>
</evidence>
<feature type="region of interest" description="Disordered" evidence="5">
    <location>
        <begin position="337"/>
        <end position="371"/>
    </location>
</feature>
<evidence type="ECO:0000313" key="8">
    <source>
        <dbReference type="EMBL" id="KAG5272656.1"/>
    </source>
</evidence>
<evidence type="ECO:0000256" key="2">
    <source>
        <dbReference type="ARBA" id="ARBA00022884"/>
    </source>
</evidence>
<dbReference type="Proteomes" id="UP000823561">
    <property type="component" value="Chromosome 12"/>
</dbReference>